<dbReference type="GO" id="GO:0031965">
    <property type="term" value="C:nuclear membrane"/>
    <property type="evidence" value="ECO:0007669"/>
    <property type="project" value="UniProtKB-SubCell"/>
</dbReference>
<evidence type="ECO:0000256" key="5">
    <source>
        <dbReference type="ARBA" id="ARBA00023132"/>
    </source>
</evidence>
<protein>
    <recommendedName>
        <fullName evidence="7">Nuclear pore complex protein</fullName>
    </recommendedName>
</protein>
<organism evidence="9">
    <name type="scientific">Phaeodactylum tricornutum</name>
    <name type="common">Diatom</name>
    <dbReference type="NCBI Taxonomy" id="2850"/>
    <lineage>
        <taxon>Eukaryota</taxon>
        <taxon>Sar</taxon>
        <taxon>Stramenopiles</taxon>
        <taxon>Ochrophyta</taxon>
        <taxon>Bacillariophyta</taxon>
        <taxon>Bacillariophyceae</taxon>
        <taxon>Bacillariophycidae</taxon>
        <taxon>Naviculales</taxon>
        <taxon>Phaeodactylaceae</taxon>
        <taxon>Phaeodactylum</taxon>
    </lineage>
</organism>
<evidence type="ECO:0000256" key="4">
    <source>
        <dbReference type="ARBA" id="ARBA00023010"/>
    </source>
</evidence>
<dbReference type="PANTHER" id="PTHR13003:SF2">
    <property type="entry name" value="NUCLEAR PORE COMPLEX PROTEIN NUP107"/>
    <property type="match status" value="1"/>
</dbReference>
<keyword evidence="6 7" id="KW-0539">Nucleus</keyword>
<keyword evidence="1 7" id="KW-0813">Transport</keyword>
<accession>A0A8J9SQN7</accession>
<gene>
    <name evidence="9" type="ORF">PTTT1_LOCUS9578</name>
</gene>
<keyword evidence="4 7" id="KW-0811">Translocation</keyword>
<dbReference type="GO" id="GO:0000973">
    <property type="term" value="P:post-transcriptional tethering of RNA polymerase II gene DNA at nuclear periphery"/>
    <property type="evidence" value="ECO:0007669"/>
    <property type="project" value="TreeGrafter"/>
</dbReference>
<comment type="similarity">
    <text evidence="7">Belongs to the nucleoporin Nup84/Nup107 family.</text>
</comment>
<evidence type="ECO:0000313" key="9">
    <source>
        <dbReference type="EMBL" id="CAG9279279.1"/>
    </source>
</evidence>
<keyword evidence="5 7" id="KW-0906">Nuclear pore complex</keyword>
<dbReference type="GO" id="GO:0006606">
    <property type="term" value="P:protein import into nucleus"/>
    <property type="evidence" value="ECO:0007669"/>
    <property type="project" value="TreeGrafter"/>
</dbReference>
<dbReference type="GO" id="GO:0031080">
    <property type="term" value="C:nuclear pore outer ring"/>
    <property type="evidence" value="ECO:0007669"/>
    <property type="project" value="TreeGrafter"/>
</dbReference>
<comment type="function">
    <text evidence="7">Functions as a component of the nuclear pore complex (NPC).</text>
</comment>
<evidence type="ECO:0000256" key="8">
    <source>
        <dbReference type="SAM" id="MobiDB-lite"/>
    </source>
</evidence>
<sequence length="1030" mass="115268">MSLPPLSVRKRGVKDPRPYEPTTTQAAEDAVARIMDSLGTAVSPHLGKVNLQKGLYNESSGTSTRYRYERTEESWLERALTTDDNDAMETDELVTGSANSKKPRILERATTPIISNASHRSQDRDEIMSPVPLRSPSPTDDAGITGNDTYLRRTPTTLRTGHVAGPSSRHDALEYGRYHDAVLRFVQVKRRVTERVELKQRSLALQEERTSPRVPFDDAMELVPDDLFIANRDGDALILDETRADVAFLRSLHNLSSDHVNASDARLARKEGNFWLLLSHLRELSLDTLIWADDAASSHQHESSLLAYVDSLAAKVNAAPLELMQALQLNTSECPSLLRRRQCIMRWLEACFHQQLPTGSTRPRHATIICDSKLLRQEGLPETDKDAEILKNALALILAGREEDAQILARDSGAPWRAALWSGGKPQGVVHKPNLATETMDRIPTGNPRRALWKRMMWKNAEALHQKGKAAADEAAIAAILSNNLKIALLNPSLRTWEKCLYVAFRCMIGRTEDDLLHKHNNLRRQYRPPFPGTQFAQHELQQLRDTADIAAEDEASVIHNILPSSVFDEVKDDDVVTDATSSFLVGKSSIASYLQDSMADLDDAGEMQLRFLTHLGLYLDSLAVGTTPIFIQGVSDWKNRMLLKYLQYLSTREELWHLLVLYASLLPESVLTSQLPNMLQSLDSQEGRRTIVEQMRELLPRAGLDLVVLQNVVQATLQTTDTENSCVDTPTRLDVQKMRSIAWLSYSQDHTVDALVFSNSLLRHFLLGGRRASAILFVEDFRLESVLELAEGNGEDEAADVDTWRREHMALQYYLDATQAIDHWREIISTVESTTKLIDDRIDIGRLDETDVSVALKIERRALLEEKRKASFSVVRASNSALKALSAVLKYRGGWLLLDYDAASRHCDQNARSAELDALRRKILPHCISSYCEVCMETAVWMSSSMDDAVAQLSESPSAVLDSLDSPQDGEISPIAPFYWPQQALEIANVVASETYGILSAFGTAEKKQLVSDLAEASVANLFYTTKRD</sequence>
<proteinExistence type="inferred from homology"/>
<name>A0A8J9SQN7_PHATR</name>
<dbReference type="InterPro" id="IPR007252">
    <property type="entry name" value="Nup84/Nup107"/>
</dbReference>
<evidence type="ECO:0000256" key="6">
    <source>
        <dbReference type="ARBA" id="ARBA00023242"/>
    </source>
</evidence>
<reference evidence="9" key="1">
    <citation type="submission" date="2022-02" db="EMBL/GenBank/DDBJ databases">
        <authorList>
            <person name="Giguere J D."/>
        </authorList>
    </citation>
    <scope>NUCLEOTIDE SEQUENCE</scope>
    <source>
        <strain evidence="9">CCAP 1055/1</strain>
    </source>
</reference>
<keyword evidence="3" id="KW-0653">Protein transport</keyword>
<comment type="subcellular location">
    <subcellularLocation>
        <location evidence="7">Nucleus</location>
        <location evidence="7">Nuclear pore complex</location>
    </subcellularLocation>
    <subcellularLocation>
        <location evidence="7">Nucleus membrane</location>
    </subcellularLocation>
</comment>
<dbReference type="PANTHER" id="PTHR13003">
    <property type="entry name" value="NUP107-RELATED"/>
    <property type="match status" value="1"/>
</dbReference>
<keyword evidence="7" id="KW-0472">Membrane</keyword>
<feature type="region of interest" description="Disordered" evidence="8">
    <location>
        <begin position="117"/>
        <end position="152"/>
    </location>
</feature>
<dbReference type="AlphaFoldDB" id="A0A8J9SQN7"/>
<feature type="region of interest" description="Disordered" evidence="8">
    <location>
        <begin position="1"/>
        <end position="25"/>
    </location>
</feature>
<evidence type="ECO:0000256" key="2">
    <source>
        <dbReference type="ARBA" id="ARBA00022816"/>
    </source>
</evidence>
<dbReference type="Gene3D" id="1.10.3450.20">
    <property type="match status" value="1"/>
</dbReference>
<evidence type="ECO:0000256" key="3">
    <source>
        <dbReference type="ARBA" id="ARBA00022927"/>
    </source>
</evidence>
<dbReference type="GO" id="GO:0017056">
    <property type="term" value="F:structural constituent of nuclear pore"/>
    <property type="evidence" value="ECO:0007669"/>
    <property type="project" value="UniProtKB-UniRule"/>
</dbReference>
<dbReference type="GO" id="GO:0006406">
    <property type="term" value="P:mRNA export from nucleus"/>
    <property type="evidence" value="ECO:0007669"/>
    <property type="project" value="TreeGrafter"/>
</dbReference>
<evidence type="ECO:0000256" key="7">
    <source>
        <dbReference type="RuleBase" id="RU365072"/>
    </source>
</evidence>
<comment type="subunit">
    <text evidence="7">Part of the nuclear pore complex (NPC).</text>
</comment>
<keyword evidence="2" id="KW-0509">mRNA transport</keyword>
<evidence type="ECO:0000256" key="1">
    <source>
        <dbReference type="ARBA" id="ARBA00022448"/>
    </source>
</evidence>
<dbReference type="EMBL" id="OU594952">
    <property type="protein sequence ID" value="CAG9279279.1"/>
    <property type="molecule type" value="Genomic_DNA"/>
</dbReference>
<dbReference type="Pfam" id="PF04121">
    <property type="entry name" value="Nup84_Nup100"/>
    <property type="match status" value="1"/>
</dbReference>
<dbReference type="Proteomes" id="UP000836788">
    <property type="component" value="Chromosome 11"/>
</dbReference>
<dbReference type="Gene3D" id="1.20.190.50">
    <property type="match status" value="1"/>
</dbReference>